<dbReference type="SUPFAM" id="SSF53822">
    <property type="entry name" value="Periplasmic binding protein-like I"/>
    <property type="match status" value="1"/>
</dbReference>
<dbReference type="Pfam" id="PF01094">
    <property type="entry name" value="ANF_receptor"/>
    <property type="match status" value="1"/>
</dbReference>
<reference evidence="13 14" key="1">
    <citation type="submission" date="2017-12" db="EMBL/GenBank/DDBJ databases">
        <title>Sequencing, de novo assembly and annotation of complete genome of a new Thraustochytrid species, strain FCC1311.</title>
        <authorList>
            <person name="Sedici K."/>
            <person name="Godart F."/>
            <person name="Aiese Cigliano R."/>
            <person name="Sanseverino W."/>
            <person name="Barakat M."/>
            <person name="Ortet P."/>
            <person name="Marechal E."/>
            <person name="Cagnac O."/>
            <person name="Amato A."/>
        </authorList>
    </citation>
    <scope>NUCLEOTIDE SEQUENCE [LARGE SCALE GENOMIC DNA]</scope>
</reference>
<evidence type="ECO:0000256" key="2">
    <source>
        <dbReference type="ARBA" id="ARBA00022692"/>
    </source>
</evidence>
<evidence type="ECO:0000256" key="4">
    <source>
        <dbReference type="ARBA" id="ARBA00023040"/>
    </source>
</evidence>
<gene>
    <name evidence="13" type="ORF">FCC1311_062522</name>
</gene>
<evidence type="ECO:0000256" key="6">
    <source>
        <dbReference type="ARBA" id="ARBA00023170"/>
    </source>
</evidence>
<keyword evidence="4" id="KW-0297">G-protein coupled receptor</keyword>
<dbReference type="InterPro" id="IPR001828">
    <property type="entry name" value="ANF_lig-bd_rcpt"/>
</dbReference>
<feature type="transmembrane region" description="Helical" evidence="10">
    <location>
        <begin position="722"/>
        <end position="744"/>
    </location>
</feature>
<keyword evidence="5 10" id="KW-0472">Membrane</keyword>
<evidence type="ECO:0000256" key="7">
    <source>
        <dbReference type="ARBA" id="ARBA00023180"/>
    </source>
</evidence>
<evidence type="ECO:0000256" key="3">
    <source>
        <dbReference type="ARBA" id="ARBA00022989"/>
    </source>
</evidence>
<evidence type="ECO:0000256" key="1">
    <source>
        <dbReference type="ARBA" id="ARBA00004141"/>
    </source>
</evidence>
<feature type="transmembrane region" description="Helical" evidence="10">
    <location>
        <begin position="634"/>
        <end position="655"/>
    </location>
</feature>
<feature type="transmembrane region" description="Helical" evidence="10">
    <location>
        <begin position="563"/>
        <end position="585"/>
    </location>
</feature>
<keyword evidence="2 10" id="KW-0812">Transmembrane</keyword>
<dbReference type="GO" id="GO:0007214">
    <property type="term" value="P:gamma-aminobutyric acid signaling pathway"/>
    <property type="evidence" value="ECO:0007669"/>
    <property type="project" value="TreeGrafter"/>
</dbReference>
<evidence type="ECO:0000256" key="8">
    <source>
        <dbReference type="ARBA" id="ARBA00023224"/>
    </source>
</evidence>
<evidence type="ECO:0000259" key="12">
    <source>
        <dbReference type="PROSITE" id="PS50259"/>
    </source>
</evidence>
<dbReference type="PRINTS" id="PR01176">
    <property type="entry name" value="GABABRECEPTR"/>
</dbReference>
<name>A0A2R5GGL0_9STRA</name>
<feature type="region of interest" description="Disordered" evidence="9">
    <location>
        <begin position="810"/>
        <end position="843"/>
    </location>
</feature>
<dbReference type="PROSITE" id="PS50259">
    <property type="entry name" value="G_PROTEIN_RECEP_F3_4"/>
    <property type="match status" value="1"/>
</dbReference>
<evidence type="ECO:0000313" key="14">
    <source>
        <dbReference type="Proteomes" id="UP000241890"/>
    </source>
</evidence>
<dbReference type="Pfam" id="PF00003">
    <property type="entry name" value="7tm_3"/>
    <property type="match status" value="1"/>
</dbReference>
<dbReference type="CDD" id="cd15047">
    <property type="entry name" value="7tmC_GABA-B-like"/>
    <property type="match status" value="1"/>
</dbReference>
<evidence type="ECO:0000256" key="11">
    <source>
        <dbReference type="SAM" id="SignalP"/>
    </source>
</evidence>
<feature type="chain" id="PRO_5015327396" evidence="11">
    <location>
        <begin position="24"/>
        <end position="843"/>
    </location>
</feature>
<keyword evidence="7" id="KW-0325">Glycoprotein</keyword>
<evidence type="ECO:0000313" key="13">
    <source>
        <dbReference type="EMBL" id="GBG30032.1"/>
    </source>
</evidence>
<dbReference type="InterPro" id="IPR000337">
    <property type="entry name" value="GPCR_3"/>
</dbReference>
<dbReference type="InterPro" id="IPR028082">
    <property type="entry name" value="Peripla_BP_I"/>
</dbReference>
<dbReference type="Proteomes" id="UP000241890">
    <property type="component" value="Unassembled WGS sequence"/>
</dbReference>
<dbReference type="InParanoid" id="A0A2R5GGL0"/>
<dbReference type="OrthoDB" id="193333at2759"/>
<feature type="domain" description="G-protein coupled receptors family 3 profile" evidence="12">
    <location>
        <begin position="532"/>
        <end position="778"/>
    </location>
</feature>
<dbReference type="AlphaFoldDB" id="A0A2R5GGL0"/>
<feature type="signal peptide" evidence="11">
    <location>
        <begin position="1"/>
        <end position="23"/>
    </location>
</feature>
<organism evidence="13 14">
    <name type="scientific">Hondaea fermentalgiana</name>
    <dbReference type="NCBI Taxonomy" id="2315210"/>
    <lineage>
        <taxon>Eukaryota</taxon>
        <taxon>Sar</taxon>
        <taxon>Stramenopiles</taxon>
        <taxon>Bigyra</taxon>
        <taxon>Labyrinthulomycetes</taxon>
        <taxon>Thraustochytrida</taxon>
        <taxon>Thraustochytriidae</taxon>
        <taxon>Hondaea</taxon>
    </lineage>
</organism>
<sequence length="843" mass="91887">MVMTMKHGLCIALLAMALGVTHAQEDEYGVCENNSCNDYVKDRVCNVSTVTEDAYIPTPGTFKIGVMRDLRDTNGADFAAMCAFQHAKDDGILTGIDLDMIWLDEGSAQDVPGGVEAGLCMAESGLNLAIGPSSSSVSQGVAMVSNVYEQNNIATTATSPSLSNADTYKFFSRVIAADTYQGSMLARYAVTINDWRKIATLSIASNTYFQGITTVFEDEATALGAEITTYTIPSDFTSLQIEEALRKIRDSGVRVIMAAMRPMHDTLVVANQTGMLDEGWAWLTTETTISILFSNMLGLPASKLENMDILLDGVIGLVPKMDVEGEAYQKWMACIDEHYNDTTTGGMFDDMGAQSTARAGSYEEGVAAAKIMWNGYYYDAMQVALRALDSVTEAERSDAVVVREAIRSTVYNGTTGTVEMNADGDRIGVEYEILNIFNRTTNVIGTIDVSTESIILSQDAHFPGDTLTVPADFVMSCDLQVDYHQTVSECRGSTRTVTYEQDSEESIRYCPDIAPFEVDCDHALFTGPGMPLVCVGLAIVLIATLVLLLRWNHKIIRLSQRQFLLIMMIGAFVSLVGPLVAIGELNDLRCAALPCFTTLGYVLLFGPLFVKTWRVNVLVHNTRMRILKISNQMLYRRLFLLVLLTAIMLAVMLIIDPPRRQASAQPVQANGVTHLIDFETCVVESRLMGNLLISLLGLMTLYGCFVSFQIRNVSSELSESRWIFLSVYNGALLSTVTLAVVLGLDLSYAQLHLFATLGIVLTCVVTVLLIMVPKLVNIYKNVAIFSSGSSAGTKGITVPSAPRGIQYVDKKEPSQLADTAEGSAAETIDESIRPPPSRTSFSV</sequence>
<dbReference type="InterPro" id="IPR017978">
    <property type="entry name" value="GPCR_3_C"/>
</dbReference>
<dbReference type="InterPro" id="IPR002455">
    <property type="entry name" value="GPCR3_GABA-B"/>
</dbReference>
<dbReference type="PANTHER" id="PTHR10519:SF20">
    <property type="entry name" value="G-PROTEIN COUPLED RECEPTOR 156-RELATED"/>
    <property type="match status" value="1"/>
</dbReference>
<dbReference type="PANTHER" id="PTHR10519">
    <property type="entry name" value="GABA-B RECEPTOR"/>
    <property type="match status" value="1"/>
</dbReference>
<protein>
    <submittedName>
        <fullName evidence="13">Metabotropic glutamate receptor-like protein E</fullName>
    </submittedName>
</protein>
<proteinExistence type="predicted"/>
<dbReference type="GO" id="GO:0004965">
    <property type="term" value="F:G protein-coupled GABA receptor activity"/>
    <property type="evidence" value="ECO:0007669"/>
    <property type="project" value="InterPro"/>
</dbReference>
<keyword evidence="11" id="KW-0732">Signal</keyword>
<evidence type="ECO:0000256" key="5">
    <source>
        <dbReference type="ARBA" id="ARBA00023136"/>
    </source>
</evidence>
<comment type="subcellular location">
    <subcellularLocation>
        <location evidence="1">Membrane</location>
        <topology evidence="1">Multi-pass membrane protein</topology>
    </subcellularLocation>
</comment>
<feature type="transmembrane region" description="Helical" evidence="10">
    <location>
        <begin position="750"/>
        <end position="772"/>
    </location>
</feature>
<dbReference type="GO" id="GO:0038039">
    <property type="term" value="C:G protein-coupled receptor heterodimeric complex"/>
    <property type="evidence" value="ECO:0007669"/>
    <property type="project" value="TreeGrafter"/>
</dbReference>
<evidence type="ECO:0000256" key="9">
    <source>
        <dbReference type="SAM" id="MobiDB-lite"/>
    </source>
</evidence>
<accession>A0A2R5GGL0</accession>
<keyword evidence="6 13" id="KW-0675">Receptor</keyword>
<dbReference type="PRINTS" id="PR00248">
    <property type="entry name" value="GPCRMGR"/>
</dbReference>
<dbReference type="EMBL" id="BEYU01000070">
    <property type="protein sequence ID" value="GBG30032.1"/>
    <property type="molecule type" value="Genomic_DNA"/>
</dbReference>
<comment type="caution">
    <text evidence="13">The sequence shown here is derived from an EMBL/GenBank/DDBJ whole genome shotgun (WGS) entry which is preliminary data.</text>
</comment>
<keyword evidence="3 10" id="KW-1133">Transmembrane helix</keyword>
<feature type="transmembrane region" description="Helical" evidence="10">
    <location>
        <begin position="591"/>
        <end position="613"/>
    </location>
</feature>
<dbReference type="Gene3D" id="3.40.50.2300">
    <property type="match status" value="2"/>
</dbReference>
<evidence type="ECO:0000256" key="10">
    <source>
        <dbReference type="SAM" id="Phobius"/>
    </source>
</evidence>
<keyword evidence="14" id="KW-1185">Reference proteome</keyword>
<keyword evidence="8" id="KW-0807">Transducer</keyword>
<feature type="transmembrane region" description="Helical" evidence="10">
    <location>
        <begin position="691"/>
        <end position="710"/>
    </location>
</feature>
<feature type="transmembrane region" description="Helical" evidence="10">
    <location>
        <begin position="530"/>
        <end position="551"/>
    </location>
</feature>